<dbReference type="GO" id="GO:0005829">
    <property type="term" value="C:cytosol"/>
    <property type="evidence" value="ECO:0007669"/>
    <property type="project" value="TreeGrafter"/>
</dbReference>
<evidence type="ECO:0000313" key="17">
    <source>
        <dbReference type="Proteomes" id="UP001172159"/>
    </source>
</evidence>
<reference evidence="16" key="1">
    <citation type="submission" date="2023-06" db="EMBL/GenBank/DDBJ databases">
        <title>Genome-scale phylogeny and comparative genomics of the fungal order Sordariales.</title>
        <authorList>
            <consortium name="Lawrence Berkeley National Laboratory"/>
            <person name="Hensen N."/>
            <person name="Bonometti L."/>
            <person name="Westerberg I."/>
            <person name="Brannstrom I.O."/>
            <person name="Guillou S."/>
            <person name="Cros-Aarteil S."/>
            <person name="Calhoun S."/>
            <person name="Haridas S."/>
            <person name="Kuo A."/>
            <person name="Mondo S."/>
            <person name="Pangilinan J."/>
            <person name="Riley R."/>
            <person name="Labutti K."/>
            <person name="Andreopoulos B."/>
            <person name="Lipzen A."/>
            <person name="Chen C."/>
            <person name="Yanf M."/>
            <person name="Daum C."/>
            <person name="Ng V."/>
            <person name="Clum A."/>
            <person name="Steindorff A."/>
            <person name="Ohm R."/>
            <person name="Martin F."/>
            <person name="Silar P."/>
            <person name="Natvig D."/>
            <person name="Lalanne C."/>
            <person name="Gautier V."/>
            <person name="Ament-Velasquez S.L."/>
            <person name="Kruys A."/>
            <person name="Hutchinson M.I."/>
            <person name="Powell A.J."/>
            <person name="Barry K."/>
            <person name="Miller A.N."/>
            <person name="Grigoriev I.V."/>
            <person name="Debuchy R."/>
            <person name="Gladieux P."/>
            <person name="Thoren M.H."/>
            <person name="Johannesson H."/>
        </authorList>
    </citation>
    <scope>NUCLEOTIDE SEQUENCE</scope>
    <source>
        <strain evidence="16">CBS 540.89</strain>
    </source>
</reference>
<proteinExistence type="inferred from homology"/>
<protein>
    <recommendedName>
        <fullName evidence="5">Pyruvate decarboxylase</fullName>
        <ecNumber evidence="4">4.1.1.1</ecNumber>
    </recommendedName>
</protein>
<feature type="domain" description="Thiamine pyrophosphate enzyme N-terminal TPP-binding" evidence="15">
    <location>
        <begin position="7"/>
        <end position="107"/>
    </location>
</feature>
<organism evidence="16 17">
    <name type="scientific">Apiosordaria backusii</name>
    <dbReference type="NCBI Taxonomy" id="314023"/>
    <lineage>
        <taxon>Eukaryota</taxon>
        <taxon>Fungi</taxon>
        <taxon>Dikarya</taxon>
        <taxon>Ascomycota</taxon>
        <taxon>Pezizomycotina</taxon>
        <taxon>Sordariomycetes</taxon>
        <taxon>Sordariomycetidae</taxon>
        <taxon>Sordariales</taxon>
        <taxon>Lasiosphaeriaceae</taxon>
        <taxon>Apiosordaria</taxon>
    </lineage>
</organism>
<feature type="domain" description="Thiamine pyrophosphate enzyme central" evidence="13">
    <location>
        <begin position="201"/>
        <end position="266"/>
    </location>
</feature>
<feature type="domain" description="Thiamine pyrophosphate enzyme TPP-binding" evidence="14">
    <location>
        <begin position="377"/>
        <end position="498"/>
    </location>
</feature>
<dbReference type="SUPFAM" id="SSF52518">
    <property type="entry name" value="Thiamin diphosphate-binding fold (THDP-binding)"/>
    <property type="match status" value="2"/>
</dbReference>
<keyword evidence="10" id="KW-0456">Lyase</keyword>
<dbReference type="GO" id="GO:0000949">
    <property type="term" value="P:aromatic amino acid family catabolic process to alcohol via Ehrlich pathway"/>
    <property type="evidence" value="ECO:0007669"/>
    <property type="project" value="TreeGrafter"/>
</dbReference>
<dbReference type="Pfam" id="PF00205">
    <property type="entry name" value="TPP_enzyme_M"/>
    <property type="match status" value="1"/>
</dbReference>
<dbReference type="InterPro" id="IPR011766">
    <property type="entry name" value="TPP_enzyme_TPP-bd"/>
</dbReference>
<dbReference type="GO" id="GO:0030976">
    <property type="term" value="F:thiamine pyrophosphate binding"/>
    <property type="evidence" value="ECO:0007669"/>
    <property type="project" value="InterPro"/>
</dbReference>
<dbReference type="InterPro" id="IPR012110">
    <property type="entry name" value="PDC/IPDC-like"/>
</dbReference>
<dbReference type="PANTHER" id="PTHR43452">
    <property type="entry name" value="PYRUVATE DECARBOXYLASE"/>
    <property type="match status" value="1"/>
</dbReference>
<evidence type="ECO:0000256" key="6">
    <source>
        <dbReference type="ARBA" id="ARBA00022723"/>
    </source>
</evidence>
<keyword evidence="6 11" id="KW-0479">Metal-binding</keyword>
<evidence type="ECO:0000256" key="9">
    <source>
        <dbReference type="ARBA" id="ARBA00023052"/>
    </source>
</evidence>
<dbReference type="GO" id="GO:0004737">
    <property type="term" value="F:pyruvate decarboxylase activity"/>
    <property type="evidence" value="ECO:0007669"/>
    <property type="project" value="UniProtKB-EC"/>
</dbReference>
<evidence type="ECO:0000256" key="7">
    <source>
        <dbReference type="ARBA" id="ARBA00022793"/>
    </source>
</evidence>
<dbReference type="CDD" id="cd07038">
    <property type="entry name" value="TPP_PYR_PDC_IPDC_like"/>
    <property type="match status" value="1"/>
</dbReference>
<dbReference type="InterPro" id="IPR029035">
    <property type="entry name" value="DHS-like_NAD/FAD-binding_dom"/>
</dbReference>
<evidence type="ECO:0000256" key="1">
    <source>
        <dbReference type="ARBA" id="ARBA00001041"/>
    </source>
</evidence>
<dbReference type="Pfam" id="PF02775">
    <property type="entry name" value="TPP_enzyme_C"/>
    <property type="match status" value="1"/>
</dbReference>
<keyword evidence="8 11" id="KW-0460">Magnesium</keyword>
<evidence type="ECO:0000256" key="12">
    <source>
        <dbReference type="RuleBase" id="RU362132"/>
    </source>
</evidence>
<dbReference type="EMBL" id="JAUKTV010000014">
    <property type="protein sequence ID" value="KAK0716664.1"/>
    <property type="molecule type" value="Genomic_DNA"/>
</dbReference>
<feature type="binding site" evidence="11">
    <location>
        <position position="444"/>
    </location>
    <ligand>
        <name>Mg(2+)</name>
        <dbReference type="ChEBI" id="CHEBI:18420"/>
    </ligand>
</feature>
<dbReference type="AlphaFoldDB" id="A0AA40AIW0"/>
<sequence length="562" mass="61081">MPEILLGEYLFLRLKHLGIETVFGVPGDFELALLDLIEPLGLSWVGAPNELVGAYAVDGYARLNGVGALVTTFGPGELSALCGLGGSYSEFVPVLHIVGYPTTPAQKSGKILHHRLGDGKFDHYQRISSELCCATTVLDDPTTVAAEIDRVLTAMMFHSKPGYIGISEDIAYAKMSREYLDAEITRFLPSSARESEALALAEIISQLESAKAPILIVDGGAARVSWADHADPLIQALKIPFLVTGLGKGIADETSPYYQGCYVGKGSGIFTEKLDHCTIIDLQRFSVKIGETKHDARINHVLPKLTSAFSSHPPLAQLPIEPFLEVNRSLTLPASNKIEHDWLWPRLSSYLRPGDLVITEIGTAQVGVTATRLPSGCNGWTQSVYGSRGYAAGAAAGAAIAAEEAGKSKRLVLVTGEGSLQLTVQAFSMLTRYGIVPVVFVLNNCGYTIERYFRGWNAKYNDVPMWDYTALFKASAPDVEPKVRGCKVTTAAELDELLSDEMFWDATVPQCVGMIMDPKDAPEAMRTAFGVKNACRLWLNIHYYAVIFYDSGQTKGLNFQEA</sequence>
<gene>
    <name evidence="16" type="ORF">B0T21DRAFT_454416</name>
</gene>
<dbReference type="Gene3D" id="3.40.50.970">
    <property type="match status" value="2"/>
</dbReference>
<dbReference type="Pfam" id="PF02776">
    <property type="entry name" value="TPP_enzyme_N"/>
    <property type="match status" value="1"/>
</dbReference>
<accession>A0AA40AIW0</accession>
<dbReference type="SUPFAM" id="SSF52467">
    <property type="entry name" value="DHS-like NAD/FAD-binding domain"/>
    <property type="match status" value="1"/>
</dbReference>
<comment type="similarity">
    <text evidence="3 12">Belongs to the TPP enzyme family.</text>
</comment>
<dbReference type="EC" id="4.1.1.1" evidence="4"/>
<dbReference type="Proteomes" id="UP001172159">
    <property type="component" value="Unassembled WGS sequence"/>
</dbReference>
<dbReference type="InterPro" id="IPR012001">
    <property type="entry name" value="Thiamin_PyroP_enz_TPP-bd_dom"/>
</dbReference>
<evidence type="ECO:0000256" key="2">
    <source>
        <dbReference type="ARBA" id="ARBA00001964"/>
    </source>
</evidence>
<name>A0AA40AIW0_9PEZI</name>
<dbReference type="GO" id="GO:0005634">
    <property type="term" value="C:nucleus"/>
    <property type="evidence" value="ECO:0007669"/>
    <property type="project" value="TreeGrafter"/>
</dbReference>
<dbReference type="PIRSF" id="PIRSF036565">
    <property type="entry name" value="Pyruvt_ip_decrb"/>
    <property type="match status" value="1"/>
</dbReference>
<evidence type="ECO:0000259" key="15">
    <source>
        <dbReference type="Pfam" id="PF02776"/>
    </source>
</evidence>
<evidence type="ECO:0000259" key="13">
    <source>
        <dbReference type="Pfam" id="PF00205"/>
    </source>
</evidence>
<dbReference type="InterPro" id="IPR029061">
    <property type="entry name" value="THDP-binding"/>
</dbReference>
<evidence type="ECO:0000256" key="11">
    <source>
        <dbReference type="PIRSR" id="PIRSR036565-2"/>
    </source>
</evidence>
<comment type="catalytic activity">
    <reaction evidence="1">
        <text>a 2-oxocarboxylate + H(+) = an aldehyde + CO2</text>
        <dbReference type="Rhea" id="RHEA:11628"/>
        <dbReference type="ChEBI" id="CHEBI:15378"/>
        <dbReference type="ChEBI" id="CHEBI:16526"/>
        <dbReference type="ChEBI" id="CHEBI:17478"/>
        <dbReference type="ChEBI" id="CHEBI:35179"/>
        <dbReference type="EC" id="4.1.1.1"/>
    </reaction>
</comment>
<keyword evidence="9 12" id="KW-0786">Thiamine pyrophosphate</keyword>
<dbReference type="FunFam" id="3.40.50.970:FF:000024">
    <property type="entry name" value="Pyruvate decarboxylase isozyme"/>
    <property type="match status" value="1"/>
</dbReference>
<evidence type="ECO:0000256" key="4">
    <source>
        <dbReference type="ARBA" id="ARBA00013202"/>
    </source>
</evidence>
<dbReference type="InterPro" id="IPR047213">
    <property type="entry name" value="TPP_PYR_PDC_IPDC-like"/>
</dbReference>
<dbReference type="PANTHER" id="PTHR43452:SF30">
    <property type="entry name" value="PYRUVATE DECARBOXYLASE ISOZYME 1-RELATED"/>
    <property type="match status" value="1"/>
</dbReference>
<dbReference type="InterPro" id="IPR012000">
    <property type="entry name" value="Thiamin_PyroP_enz_cen_dom"/>
</dbReference>
<evidence type="ECO:0000313" key="16">
    <source>
        <dbReference type="EMBL" id="KAK0716664.1"/>
    </source>
</evidence>
<feature type="binding site" evidence="11">
    <location>
        <position position="446"/>
    </location>
    <ligand>
        <name>Mg(2+)</name>
        <dbReference type="ChEBI" id="CHEBI:18420"/>
    </ligand>
</feature>
<evidence type="ECO:0000256" key="5">
    <source>
        <dbReference type="ARBA" id="ARBA00014422"/>
    </source>
</evidence>
<dbReference type="GO" id="GO:0000287">
    <property type="term" value="F:magnesium ion binding"/>
    <property type="evidence" value="ECO:0007669"/>
    <property type="project" value="InterPro"/>
</dbReference>
<dbReference type="Gene3D" id="3.40.50.1220">
    <property type="entry name" value="TPP-binding domain"/>
    <property type="match status" value="1"/>
</dbReference>
<comment type="cofactor">
    <cofactor evidence="11">
        <name>Mg(2+)</name>
        <dbReference type="ChEBI" id="CHEBI:18420"/>
    </cofactor>
    <text evidence="11">Binds 1 Mg(2+) per subunit.</text>
</comment>
<keyword evidence="17" id="KW-1185">Reference proteome</keyword>
<comment type="cofactor">
    <cofactor evidence="2">
        <name>thiamine diphosphate</name>
        <dbReference type="ChEBI" id="CHEBI:58937"/>
    </cofactor>
</comment>
<keyword evidence="7" id="KW-0210">Decarboxylase</keyword>
<evidence type="ECO:0000256" key="3">
    <source>
        <dbReference type="ARBA" id="ARBA00007812"/>
    </source>
</evidence>
<evidence type="ECO:0000259" key="14">
    <source>
        <dbReference type="Pfam" id="PF02775"/>
    </source>
</evidence>
<comment type="caution">
    <text evidence="16">The sequence shown here is derived from an EMBL/GenBank/DDBJ whole genome shotgun (WGS) entry which is preliminary data.</text>
</comment>
<evidence type="ECO:0000256" key="10">
    <source>
        <dbReference type="ARBA" id="ARBA00023239"/>
    </source>
</evidence>
<dbReference type="FunFam" id="3.40.50.970:FF:000019">
    <property type="entry name" value="Pyruvate decarboxylase isozyme"/>
    <property type="match status" value="1"/>
</dbReference>
<evidence type="ECO:0000256" key="8">
    <source>
        <dbReference type="ARBA" id="ARBA00022842"/>
    </source>
</evidence>